<name>A0ABP8XGR1_9MICO</name>
<dbReference type="RefSeq" id="WP_253869322.1">
    <property type="nucleotide sequence ID" value="NZ_BAABHM010000012.1"/>
</dbReference>
<keyword evidence="3" id="KW-1185">Reference proteome</keyword>
<accession>A0ABP8XGR1</accession>
<dbReference type="EMBL" id="BAABHM010000012">
    <property type="protein sequence ID" value="GAA4706593.1"/>
    <property type="molecule type" value="Genomic_DNA"/>
</dbReference>
<evidence type="ECO:0000256" key="1">
    <source>
        <dbReference type="SAM" id="MobiDB-lite"/>
    </source>
</evidence>
<reference evidence="3" key="1">
    <citation type="journal article" date="2019" name="Int. J. Syst. Evol. Microbiol.">
        <title>The Global Catalogue of Microorganisms (GCM) 10K type strain sequencing project: providing services to taxonomists for standard genome sequencing and annotation.</title>
        <authorList>
            <consortium name="The Broad Institute Genomics Platform"/>
            <consortium name="The Broad Institute Genome Sequencing Center for Infectious Disease"/>
            <person name="Wu L."/>
            <person name="Ma J."/>
        </authorList>
    </citation>
    <scope>NUCLEOTIDE SEQUENCE [LARGE SCALE GENOMIC DNA]</scope>
    <source>
        <strain evidence="3">JCM 17975</strain>
    </source>
</reference>
<sequence length="170" mass="18009">MKISPPSPTIPDADPVETAAAVATTMRRLVAETSQLTDLDQAPQITKELLDVLRQVAEVSTRLSHLTFEHPTPAPPADSNPDVFRDRSVKPRAVDGFNDTTHRIYLACQSLGTAKNAIIRLLDQSSADITVAAADGVSIPASSRPGLPDSAGPFHTGHSHPSEPAHTPAL</sequence>
<protein>
    <submittedName>
        <fullName evidence="2">Uncharacterized protein</fullName>
    </submittedName>
</protein>
<feature type="region of interest" description="Disordered" evidence="1">
    <location>
        <begin position="138"/>
        <end position="170"/>
    </location>
</feature>
<organism evidence="2 3">
    <name type="scientific">Promicromonospora umidemergens</name>
    <dbReference type="NCBI Taxonomy" id="629679"/>
    <lineage>
        <taxon>Bacteria</taxon>
        <taxon>Bacillati</taxon>
        <taxon>Actinomycetota</taxon>
        <taxon>Actinomycetes</taxon>
        <taxon>Micrococcales</taxon>
        <taxon>Promicromonosporaceae</taxon>
        <taxon>Promicromonospora</taxon>
    </lineage>
</organism>
<evidence type="ECO:0000313" key="3">
    <source>
        <dbReference type="Proteomes" id="UP001500843"/>
    </source>
</evidence>
<evidence type="ECO:0000313" key="2">
    <source>
        <dbReference type="EMBL" id="GAA4706593.1"/>
    </source>
</evidence>
<comment type="caution">
    <text evidence="2">The sequence shown here is derived from an EMBL/GenBank/DDBJ whole genome shotgun (WGS) entry which is preliminary data.</text>
</comment>
<dbReference type="Proteomes" id="UP001500843">
    <property type="component" value="Unassembled WGS sequence"/>
</dbReference>
<gene>
    <name evidence="2" type="ORF">GCM10023198_30960</name>
</gene>
<proteinExistence type="predicted"/>